<dbReference type="EMBL" id="AK417547">
    <property type="protein sequence ID" value="BAN20762.1"/>
    <property type="molecule type" value="mRNA"/>
</dbReference>
<accession>R4WS79</accession>
<feature type="signal peptide" evidence="1">
    <location>
        <begin position="1"/>
        <end position="22"/>
    </location>
</feature>
<evidence type="ECO:0000313" key="2">
    <source>
        <dbReference type="EMBL" id="BAN20762.1"/>
    </source>
</evidence>
<sequence>MSPFILLATVVSLACIAVIVRSDDNLEGRTIDKNGEGEWCAGDFCRSGTHCCRKNCCPDGWRCCFNGDRCCWPLLKDAIHSSFNPRELENLKKKPTELQK</sequence>
<proteinExistence type="evidence at transcript level"/>
<feature type="chain" id="PRO_5004381028" evidence="1">
    <location>
        <begin position="23"/>
        <end position="100"/>
    </location>
</feature>
<protein>
    <submittedName>
        <fullName evidence="2">Cysteine rich secreted protein</fullName>
    </submittedName>
</protein>
<evidence type="ECO:0000256" key="1">
    <source>
        <dbReference type="SAM" id="SignalP"/>
    </source>
</evidence>
<name>R4WS79_RIPPE</name>
<keyword evidence="1" id="KW-0732">Signal</keyword>
<dbReference type="AlphaFoldDB" id="R4WS79"/>
<organism evidence="2">
    <name type="scientific">Riptortus pedestris</name>
    <name type="common">Bean bug</name>
    <dbReference type="NCBI Taxonomy" id="329032"/>
    <lineage>
        <taxon>Eukaryota</taxon>
        <taxon>Metazoa</taxon>
        <taxon>Ecdysozoa</taxon>
        <taxon>Arthropoda</taxon>
        <taxon>Hexapoda</taxon>
        <taxon>Insecta</taxon>
        <taxon>Pterygota</taxon>
        <taxon>Neoptera</taxon>
        <taxon>Paraneoptera</taxon>
        <taxon>Hemiptera</taxon>
        <taxon>Heteroptera</taxon>
        <taxon>Panheteroptera</taxon>
        <taxon>Pentatomomorpha</taxon>
        <taxon>Coreoidea</taxon>
        <taxon>Alydidae</taxon>
        <taxon>Riptortus</taxon>
    </lineage>
</organism>
<reference evidence="2" key="1">
    <citation type="journal article" date="2013" name="PLoS ONE">
        <title>Gene expression in gut symbiotic organ of stinkbug affected by extracellular bacterial symbiont.</title>
        <authorList>
            <person name="Futahashi R."/>
            <person name="Tanaka K."/>
            <person name="Tanahashi M."/>
            <person name="Nikoh N."/>
            <person name="Kikuchi Y."/>
            <person name="Lee B.L."/>
            <person name="Fukatsu T."/>
        </authorList>
    </citation>
    <scope>NUCLEOTIDE SEQUENCE</scope>
    <source>
        <tissue evidence="2">Midgut</tissue>
    </source>
</reference>